<dbReference type="AlphaFoldDB" id="D3RW51"/>
<reference evidence="1 2" key="1">
    <citation type="journal article" date="2011" name="Stand. Genomic Sci.">
        <title>Complete genome sequence of Allochromatium vinosum DSM 180(T).</title>
        <authorList>
            <person name="Weissgerber T."/>
            <person name="Zigann R."/>
            <person name="Bruce D."/>
            <person name="Chang Y.J."/>
            <person name="Detter J.C."/>
            <person name="Han C."/>
            <person name="Hauser L."/>
            <person name="Jeffries C.D."/>
            <person name="Land M."/>
            <person name="Munk A.C."/>
            <person name="Tapia R."/>
            <person name="Dahl C."/>
        </authorList>
    </citation>
    <scope>NUCLEOTIDE SEQUENCE [LARGE SCALE GENOMIC DNA]</scope>
    <source>
        <strain evidence="2">ATCC 17899 / DSM 180 / NBRC 103801 / NCIMB 10441 / D</strain>
        <plasmid evidence="2">Plasmid pALVIN01</plasmid>
    </source>
</reference>
<dbReference type="EMBL" id="CP001897">
    <property type="protein sequence ID" value="ADC64063.1"/>
    <property type="molecule type" value="Genomic_DNA"/>
</dbReference>
<accession>D3RW51</accession>
<dbReference type="HOGENOM" id="CLU_1243190_0_0_6"/>
<keyword evidence="2" id="KW-1185">Reference proteome</keyword>
<evidence type="ECO:0000313" key="1">
    <source>
        <dbReference type="EMBL" id="ADC64063.1"/>
    </source>
</evidence>
<protein>
    <submittedName>
        <fullName evidence="1">Uncharacterized protein</fullName>
    </submittedName>
</protein>
<gene>
    <name evidence="1" type="ordered locus">Alvin_3165</name>
</gene>
<name>D3RW51_ALLVD</name>
<dbReference type="RefSeq" id="WP_012972327.1">
    <property type="nucleotide sequence ID" value="NC_013852.1"/>
</dbReference>
<geneLocation type="plasmid" evidence="1 2">
    <name>pALVIN01</name>
</geneLocation>
<evidence type="ECO:0000313" key="2">
    <source>
        <dbReference type="Proteomes" id="UP000001441"/>
    </source>
</evidence>
<organism evidence="1 2">
    <name type="scientific">Allochromatium vinosum (strain ATCC 17899 / DSM 180 / NBRC 103801 / NCIMB 10441 / D)</name>
    <name type="common">Chromatium vinosum</name>
    <dbReference type="NCBI Taxonomy" id="572477"/>
    <lineage>
        <taxon>Bacteria</taxon>
        <taxon>Pseudomonadati</taxon>
        <taxon>Pseudomonadota</taxon>
        <taxon>Gammaproteobacteria</taxon>
        <taxon>Chromatiales</taxon>
        <taxon>Chromatiaceae</taxon>
        <taxon>Allochromatium</taxon>
    </lineage>
</organism>
<sequence length="222" mass="25033">MPHDLRQPRPNPELKAWERVIARECTALRQAESLAEKRGAAAILREALELYLAEPAELVDLAPGAEAVVLYPVQVGDQRLDSPSPFFGEIEAEADRFYQGGDGSITPLLTEAQCAGVDPWRLVGYVVVGWRRVYLTAGKTRCHLTSQSALERVRSRSRHYDLWRERFYAVFLDPAGLKGGRVAPILSKHRRLQDARRRADVLAERLEIRCLVAWLEGAIDIH</sequence>
<dbReference type="Proteomes" id="UP000001441">
    <property type="component" value="Plasmid pALVIN01"/>
</dbReference>
<keyword evidence="1" id="KW-0614">Plasmid</keyword>
<dbReference type="KEGG" id="alv:Alvin_3165"/>
<proteinExistence type="predicted"/>